<sequence>MMQEVCVMEEQMSEEEILACLVKEDEADPKLRSSNVPAAKKAKAKETKPKEGSDQDVYMMENRRLLEVIVRLEQENDNLAQRLISGKVDLRKDLDMVKKRVDGLVQDLVQTRHQLQISEQQKLGQQEECDMVKETFWNEMKKKELQIKRSTAIIADYKQVCCQLTERMEKEQDTHTQQMALIKSKVRSCPHCRHVVPLDQTSTDDQIPETTANLEIREKISDQRENQENEVLKALLQKLEQDLVQTKLQMVEAQCRIQVLEHQTGILTHNLQEAKNSWIIKAFSSLHRDGTHTVTQRKHTLHTDTH</sequence>
<keyword evidence="1" id="KW-0175">Coiled coil</keyword>
<dbReference type="PANTHER" id="PTHR47728">
    <property type="entry name" value="RAB GTPASE-ACTIVATING PROTEIN 1-LIKE"/>
    <property type="match status" value="1"/>
</dbReference>
<name>A0A8C5I154_GOUWI</name>
<dbReference type="AlphaFoldDB" id="A0A8C5I154"/>
<dbReference type="RefSeq" id="XP_028293563.1">
    <property type="nucleotide sequence ID" value="XM_028437762.1"/>
</dbReference>
<dbReference type="OrthoDB" id="295078at2759"/>
<proteinExistence type="predicted"/>
<dbReference type="PANTHER" id="PTHR47728:SF1">
    <property type="entry name" value="RAB GTPASE ACTIVATING PROTEIN 1 LIKE"/>
    <property type="match status" value="1"/>
</dbReference>
<reference evidence="3" key="1">
    <citation type="submission" date="2020-06" db="EMBL/GenBank/DDBJ databases">
        <authorList>
            <consortium name="Wellcome Sanger Institute Data Sharing"/>
        </authorList>
    </citation>
    <scope>NUCLEOTIDE SEQUENCE [LARGE SCALE GENOMIC DNA]</scope>
</reference>
<dbReference type="Ensembl" id="ENSGWIT00000057094.1">
    <property type="protein sequence ID" value="ENSGWIP00000052925.1"/>
    <property type="gene ID" value="ENSGWIG00000025492.1"/>
</dbReference>
<organism evidence="3 4">
    <name type="scientific">Gouania willdenowi</name>
    <name type="common">Blunt-snouted clingfish</name>
    <name type="synonym">Lepadogaster willdenowi</name>
    <dbReference type="NCBI Taxonomy" id="441366"/>
    <lineage>
        <taxon>Eukaryota</taxon>
        <taxon>Metazoa</taxon>
        <taxon>Chordata</taxon>
        <taxon>Craniata</taxon>
        <taxon>Vertebrata</taxon>
        <taxon>Euteleostomi</taxon>
        <taxon>Actinopterygii</taxon>
        <taxon>Neopterygii</taxon>
        <taxon>Teleostei</taxon>
        <taxon>Neoteleostei</taxon>
        <taxon>Acanthomorphata</taxon>
        <taxon>Ovalentaria</taxon>
        <taxon>Blenniimorphae</taxon>
        <taxon>Blenniiformes</taxon>
        <taxon>Gobiesocoidei</taxon>
        <taxon>Gobiesocidae</taxon>
        <taxon>Gobiesocinae</taxon>
        <taxon>Gouania</taxon>
    </lineage>
</organism>
<gene>
    <name evidence="3" type="primary">LOC114456166</name>
</gene>
<evidence type="ECO:0000313" key="3">
    <source>
        <dbReference type="Ensembl" id="ENSGWIP00000052925.1"/>
    </source>
</evidence>
<feature type="coiled-coil region" evidence="1">
    <location>
        <begin position="217"/>
        <end position="263"/>
    </location>
</feature>
<evidence type="ECO:0000313" key="4">
    <source>
        <dbReference type="Proteomes" id="UP000694680"/>
    </source>
</evidence>
<feature type="compositionally biased region" description="Basic and acidic residues" evidence="2">
    <location>
        <begin position="44"/>
        <end position="53"/>
    </location>
</feature>
<evidence type="ECO:0000256" key="1">
    <source>
        <dbReference type="SAM" id="Coils"/>
    </source>
</evidence>
<dbReference type="GeneID" id="114456166"/>
<feature type="region of interest" description="Disordered" evidence="2">
    <location>
        <begin position="28"/>
        <end position="54"/>
    </location>
</feature>
<accession>A0A8C5I154</accession>
<keyword evidence="4" id="KW-1185">Reference proteome</keyword>
<dbReference type="Proteomes" id="UP000694680">
    <property type="component" value="Chromosome 22"/>
</dbReference>
<protein>
    <submittedName>
        <fullName evidence="3">Rab GTPase-activating protein 1-like</fullName>
    </submittedName>
</protein>
<reference evidence="3" key="2">
    <citation type="submission" date="2025-08" db="UniProtKB">
        <authorList>
            <consortium name="Ensembl"/>
        </authorList>
    </citation>
    <scope>IDENTIFICATION</scope>
</reference>
<evidence type="ECO:0000256" key="2">
    <source>
        <dbReference type="SAM" id="MobiDB-lite"/>
    </source>
</evidence>
<reference evidence="3" key="3">
    <citation type="submission" date="2025-09" db="UniProtKB">
        <authorList>
            <consortium name="Ensembl"/>
        </authorList>
    </citation>
    <scope>IDENTIFICATION</scope>
</reference>